<protein>
    <recommendedName>
        <fullName evidence="6">GMPS ATP-PPase domain-containing protein</fullName>
    </recommendedName>
</protein>
<evidence type="ECO:0000256" key="4">
    <source>
        <dbReference type="ARBA" id="ARBA00022755"/>
    </source>
</evidence>
<dbReference type="InterPro" id="IPR029062">
    <property type="entry name" value="Class_I_gatase-like"/>
</dbReference>
<dbReference type="Pfam" id="PF00117">
    <property type="entry name" value="GATase"/>
    <property type="match status" value="1"/>
</dbReference>
<evidence type="ECO:0000256" key="3">
    <source>
        <dbReference type="ARBA" id="ARBA00022749"/>
    </source>
</evidence>
<keyword evidence="3" id="KW-0332">GMP biosynthesis</keyword>
<keyword evidence="4" id="KW-0658">Purine biosynthesis</keyword>
<evidence type="ECO:0000259" key="6">
    <source>
        <dbReference type="PROSITE" id="PS51553"/>
    </source>
</evidence>
<evidence type="ECO:0000256" key="1">
    <source>
        <dbReference type="ARBA" id="ARBA00022598"/>
    </source>
</evidence>
<dbReference type="PROSITE" id="PS51273">
    <property type="entry name" value="GATASE_TYPE_1"/>
    <property type="match status" value="1"/>
</dbReference>
<proteinExistence type="predicted"/>
<dbReference type="InterPro" id="IPR014729">
    <property type="entry name" value="Rossmann-like_a/b/a_fold"/>
</dbReference>
<dbReference type="GO" id="GO:0005524">
    <property type="term" value="F:ATP binding"/>
    <property type="evidence" value="ECO:0007669"/>
    <property type="project" value="UniProtKB-KW"/>
</dbReference>
<dbReference type="EMBL" id="UINC01155519">
    <property type="protein sequence ID" value="SVD51419.1"/>
    <property type="molecule type" value="Genomic_DNA"/>
</dbReference>
<evidence type="ECO:0000313" key="7">
    <source>
        <dbReference type="EMBL" id="SVD51419.1"/>
    </source>
</evidence>
<dbReference type="Gene3D" id="3.40.50.880">
    <property type="match status" value="1"/>
</dbReference>
<accession>A0A382VY66</accession>
<gene>
    <name evidence="7" type="ORF">METZ01_LOCUS404273</name>
</gene>
<keyword evidence="5" id="KW-0067">ATP-binding</keyword>
<dbReference type="GO" id="GO:0003921">
    <property type="term" value="F:GMP synthase activity"/>
    <property type="evidence" value="ECO:0007669"/>
    <property type="project" value="InterPro"/>
</dbReference>
<dbReference type="SUPFAM" id="SSF52402">
    <property type="entry name" value="Adenine nucleotide alpha hydrolases-like"/>
    <property type="match status" value="1"/>
</dbReference>
<dbReference type="SUPFAM" id="SSF52317">
    <property type="entry name" value="Class I glutamine amidotransferase-like"/>
    <property type="match status" value="1"/>
</dbReference>
<name>A0A382VY66_9ZZZZ</name>
<feature type="non-terminal residue" evidence="7">
    <location>
        <position position="1"/>
    </location>
</feature>
<reference evidence="7" key="1">
    <citation type="submission" date="2018-05" db="EMBL/GenBank/DDBJ databases">
        <authorList>
            <person name="Lanie J.A."/>
            <person name="Ng W.-L."/>
            <person name="Kazmierczak K.M."/>
            <person name="Andrzejewski T.M."/>
            <person name="Davidsen T.M."/>
            <person name="Wayne K.J."/>
            <person name="Tettelin H."/>
            <person name="Glass J.I."/>
            <person name="Rusch D."/>
            <person name="Podicherti R."/>
            <person name="Tsui H.-C.T."/>
            <person name="Winkler M.E."/>
        </authorList>
    </citation>
    <scope>NUCLEOTIDE SEQUENCE</scope>
</reference>
<keyword evidence="2" id="KW-0547">Nucleotide-binding</keyword>
<feature type="non-terminal residue" evidence="7">
    <location>
        <position position="281"/>
    </location>
</feature>
<dbReference type="InterPro" id="IPR022310">
    <property type="entry name" value="NAD/GMP_synthase"/>
</dbReference>
<organism evidence="7">
    <name type="scientific">marine metagenome</name>
    <dbReference type="NCBI Taxonomy" id="408172"/>
    <lineage>
        <taxon>unclassified sequences</taxon>
        <taxon>metagenomes</taxon>
        <taxon>ecological metagenomes</taxon>
    </lineage>
</organism>
<feature type="domain" description="GMPS ATP-PPase" evidence="6">
    <location>
        <begin position="107"/>
        <end position="281"/>
    </location>
</feature>
<dbReference type="Pfam" id="PF02540">
    <property type="entry name" value="NAD_synthase"/>
    <property type="match status" value="1"/>
</dbReference>
<evidence type="ECO:0000256" key="5">
    <source>
        <dbReference type="ARBA" id="ARBA00022840"/>
    </source>
</evidence>
<sequence length="281" mass="31266">SAEKAEYGFAQIRARNHSSLLNNISDEINSDGHGLLDVWMSHGIEVTKLPSGFKLIASTDNCEIAGFANEKINYYGLQFHPEVTHTKQGINILERFVTDICQCERNWTTDNIIENLTKEIINQVGDNKVLLGLSGGVDSSVVAVLLHQAIGNQLTCVFVDNGLLRLNEGEEVMKTFTENIGIKVIRANAQQYFYDSLSKENDPESKRKIIGRAFIDIFNQEAQKLIDIKFLAQGTIYPDVIESAGADSGKAKVIKSHHNVGGLPENMQFELVEPLKELFKD</sequence>
<dbReference type="Gene3D" id="3.40.50.620">
    <property type="entry name" value="HUPs"/>
    <property type="match status" value="1"/>
</dbReference>
<dbReference type="AlphaFoldDB" id="A0A382VY66"/>
<dbReference type="PROSITE" id="PS51553">
    <property type="entry name" value="GMPS_ATP_PPASE"/>
    <property type="match status" value="1"/>
</dbReference>
<evidence type="ECO:0000256" key="2">
    <source>
        <dbReference type="ARBA" id="ARBA00022741"/>
    </source>
</evidence>
<dbReference type="PANTHER" id="PTHR11922:SF2">
    <property type="entry name" value="GMP SYNTHASE [GLUTAMINE-HYDROLYZING]"/>
    <property type="match status" value="1"/>
</dbReference>
<dbReference type="PANTHER" id="PTHR11922">
    <property type="entry name" value="GMP SYNTHASE-RELATED"/>
    <property type="match status" value="1"/>
</dbReference>
<dbReference type="InterPro" id="IPR025777">
    <property type="entry name" value="GMPS_ATP_PPase_dom"/>
</dbReference>
<keyword evidence="1" id="KW-0436">Ligase</keyword>
<dbReference type="GO" id="GO:0005829">
    <property type="term" value="C:cytosol"/>
    <property type="evidence" value="ECO:0007669"/>
    <property type="project" value="TreeGrafter"/>
</dbReference>
<dbReference type="InterPro" id="IPR017926">
    <property type="entry name" value="GATASE"/>
</dbReference>